<accession>A0ABS8EV41</accession>
<dbReference type="SUPFAM" id="SSF51182">
    <property type="entry name" value="RmlC-like cupins"/>
    <property type="match status" value="1"/>
</dbReference>
<dbReference type="PANTHER" id="PTHR35848:SF6">
    <property type="entry name" value="CUPIN TYPE-2 DOMAIN-CONTAINING PROTEIN"/>
    <property type="match status" value="1"/>
</dbReference>
<dbReference type="Gene3D" id="2.60.120.10">
    <property type="entry name" value="Jelly Rolls"/>
    <property type="match status" value="1"/>
</dbReference>
<protein>
    <submittedName>
        <fullName evidence="3">Cupin domain-containing protein</fullName>
    </submittedName>
</protein>
<name>A0ABS8EV41_9FIRM</name>
<comment type="caution">
    <text evidence="3">The sequence shown here is derived from an EMBL/GenBank/DDBJ whole genome shotgun (WGS) entry which is preliminary data.</text>
</comment>
<keyword evidence="4" id="KW-1185">Reference proteome</keyword>
<dbReference type="InterPro" id="IPR014710">
    <property type="entry name" value="RmlC-like_jellyroll"/>
</dbReference>
<sequence length="110" mass="12121">MTTKREVVEKMCGGKGHVIIDRILGEKELNGKCRLYAKVTIEPGCSLGYHEHHNESETYFILAGQGDYDDNGTVRPVKAGDVTYTPDNHGHALTNTGDTDLVFMALIILD</sequence>
<proteinExistence type="predicted"/>
<dbReference type="PANTHER" id="PTHR35848">
    <property type="entry name" value="OXALATE-BINDING PROTEIN"/>
    <property type="match status" value="1"/>
</dbReference>
<keyword evidence="1" id="KW-0479">Metal-binding</keyword>
<dbReference type="EMBL" id="JAJEQE010000011">
    <property type="protein sequence ID" value="MCC2148649.1"/>
    <property type="molecule type" value="Genomic_DNA"/>
</dbReference>
<dbReference type="Proteomes" id="UP001299235">
    <property type="component" value="Unassembled WGS sequence"/>
</dbReference>
<dbReference type="InterPro" id="IPR011051">
    <property type="entry name" value="RmlC_Cupin_sf"/>
</dbReference>
<dbReference type="Pfam" id="PF07883">
    <property type="entry name" value="Cupin_2"/>
    <property type="match status" value="1"/>
</dbReference>
<organism evidence="3 4">
    <name type="scientific">Hominisplanchenecus faecis</name>
    <dbReference type="NCBI Taxonomy" id="2885351"/>
    <lineage>
        <taxon>Bacteria</taxon>
        <taxon>Bacillati</taxon>
        <taxon>Bacillota</taxon>
        <taxon>Clostridia</taxon>
        <taxon>Lachnospirales</taxon>
        <taxon>Lachnospiraceae</taxon>
        <taxon>Hominisplanchenecus</taxon>
    </lineage>
</organism>
<evidence type="ECO:0000313" key="4">
    <source>
        <dbReference type="Proteomes" id="UP001299235"/>
    </source>
</evidence>
<gene>
    <name evidence="3" type="ORF">LKD42_05180</name>
</gene>
<evidence type="ECO:0000256" key="1">
    <source>
        <dbReference type="ARBA" id="ARBA00022723"/>
    </source>
</evidence>
<reference evidence="3 4" key="1">
    <citation type="submission" date="2021-10" db="EMBL/GenBank/DDBJ databases">
        <title>Anaerobic single-cell dispensing facilitates the cultivation of human gut bacteria.</title>
        <authorList>
            <person name="Afrizal A."/>
        </authorList>
    </citation>
    <scope>NUCLEOTIDE SEQUENCE [LARGE SCALE GENOMIC DNA]</scope>
    <source>
        <strain evidence="3 4">CLA-AA-H246</strain>
    </source>
</reference>
<dbReference type="CDD" id="cd02221">
    <property type="entry name" value="cupin_TM1287-like"/>
    <property type="match status" value="1"/>
</dbReference>
<evidence type="ECO:0000259" key="2">
    <source>
        <dbReference type="Pfam" id="PF07883"/>
    </source>
</evidence>
<dbReference type="InterPro" id="IPR051610">
    <property type="entry name" value="GPI/OXD"/>
</dbReference>
<evidence type="ECO:0000313" key="3">
    <source>
        <dbReference type="EMBL" id="MCC2148649.1"/>
    </source>
</evidence>
<feature type="domain" description="Cupin type-2" evidence="2">
    <location>
        <begin position="39"/>
        <end position="105"/>
    </location>
</feature>
<dbReference type="InterPro" id="IPR013096">
    <property type="entry name" value="Cupin_2"/>
</dbReference>
<dbReference type="RefSeq" id="WP_147631817.1">
    <property type="nucleotide sequence ID" value="NZ_JAJEQE010000011.1"/>
</dbReference>